<gene>
    <name evidence="1" type="ORF">GTGU_01867</name>
</gene>
<dbReference type="AlphaFoldDB" id="A0A085AB88"/>
<dbReference type="RefSeq" id="WP_038155971.1">
    <property type="nucleotide sequence ID" value="NZ_JMTB01000062.1"/>
</dbReference>
<dbReference type="Proteomes" id="UP000028630">
    <property type="component" value="Unassembled WGS sequence"/>
</dbReference>
<reference evidence="2" key="1">
    <citation type="submission" date="2014-05" db="EMBL/GenBank/DDBJ databases">
        <title>ATOL: Assembling a taxonomically balanced genome-scale reconstruction of the evolutionary history of the Enterobacteriaceae.</title>
        <authorList>
            <person name="Plunkett G. III"/>
            <person name="Neeno-Eckwall E.C."/>
            <person name="Glasner J.D."/>
            <person name="Perna N.T."/>
        </authorList>
    </citation>
    <scope>NUCLEOTIDE SEQUENCE [LARGE SCALE GENOMIC DNA]</scope>
    <source>
        <strain evidence="2">ATCC 49490</strain>
    </source>
</reference>
<dbReference type="NCBIfam" id="TIGR03034">
    <property type="entry name" value="YPO3983 family protein"/>
    <property type="match status" value="1"/>
</dbReference>
<accession>A0A085AB88</accession>
<proteinExistence type="predicted"/>
<dbReference type="eggNOG" id="COG0739">
    <property type="taxonomic scope" value="Bacteria"/>
</dbReference>
<keyword evidence="2" id="KW-1185">Reference proteome</keyword>
<sequence>MNNDFALYMSLPETIFRTTIKHFDDSSSEDMKCGDLDERQLLSLGLDNISAKVDPYRLIRYDVPLSNNYNRLYGEMHPLEVKGRPISHQECVEVLFDELKACSSEFTLFGWGKYSHLITEMIDHFRYGNGSPFYSLSLNDAYEQRIIERGYKSPLVVIKDTINSVFRNNNNIGVQLNLLQQVKLDLRDSRLSKFDRKEDNYNGLGITVHDIHAQQIDLIRFQKFALGWEAWLQFQAQDHFGLDTTDITNSVFNKFHFFRIWFFLQRHRDFAFKPFFTNFKASVRLSEY</sequence>
<dbReference type="Pfam" id="PF11692">
    <property type="entry name" value="DUF3289"/>
    <property type="match status" value="1"/>
</dbReference>
<organism evidence="1 2">
    <name type="scientific">Trabulsiella guamensis ATCC 49490</name>
    <dbReference type="NCBI Taxonomy" id="1005994"/>
    <lineage>
        <taxon>Bacteria</taxon>
        <taxon>Pseudomonadati</taxon>
        <taxon>Pseudomonadota</taxon>
        <taxon>Gammaproteobacteria</taxon>
        <taxon>Enterobacterales</taxon>
        <taxon>Enterobacteriaceae</taxon>
        <taxon>Trabulsiella</taxon>
    </lineage>
</organism>
<protein>
    <recommendedName>
        <fullName evidence="3">DUF3289 family protein</fullName>
    </recommendedName>
</protein>
<evidence type="ECO:0008006" key="3">
    <source>
        <dbReference type="Google" id="ProtNLM"/>
    </source>
</evidence>
<name>A0A085AB88_9ENTR</name>
<dbReference type="InterPro" id="IPR017483">
    <property type="entry name" value="CHP03034"/>
</dbReference>
<evidence type="ECO:0000313" key="2">
    <source>
        <dbReference type="Proteomes" id="UP000028630"/>
    </source>
</evidence>
<comment type="caution">
    <text evidence="1">The sequence shown here is derived from an EMBL/GenBank/DDBJ whole genome shotgun (WGS) entry which is preliminary data.</text>
</comment>
<evidence type="ECO:0000313" key="1">
    <source>
        <dbReference type="EMBL" id="KFC07483.1"/>
    </source>
</evidence>
<dbReference type="EMBL" id="JMTB01000062">
    <property type="protein sequence ID" value="KFC07483.1"/>
    <property type="molecule type" value="Genomic_DNA"/>
</dbReference>